<accession>A0A8X7NTN0</accession>
<evidence type="ECO:0000313" key="9">
    <source>
        <dbReference type="EMBL" id="KAF6059439.1"/>
    </source>
</evidence>
<feature type="binding site" evidence="8">
    <location>
        <position position="11"/>
    </location>
    <ligand>
        <name>Mg(2+)</name>
        <dbReference type="ChEBI" id="CHEBI:18420"/>
    </ligand>
</feature>
<keyword evidence="7 8" id="KW-0539">Nucleus</keyword>
<feature type="binding site" evidence="8">
    <location>
        <position position="9"/>
    </location>
    <ligand>
        <name>Mg(2+)</name>
        <dbReference type="ChEBI" id="CHEBI:18420"/>
    </ligand>
</feature>
<keyword evidence="6 8" id="KW-0486">Methionine biosynthesis</keyword>
<dbReference type="SFLD" id="SFLDG01133">
    <property type="entry name" value="C1.5.4:_Enolase-phosphatase_Li"/>
    <property type="match status" value="1"/>
</dbReference>
<evidence type="ECO:0000256" key="3">
    <source>
        <dbReference type="ARBA" id="ARBA00022723"/>
    </source>
</evidence>
<dbReference type="OrthoDB" id="272500at2759"/>
<reference evidence="9" key="1">
    <citation type="submission" date="2020-03" db="EMBL/GenBank/DDBJ databases">
        <title>FDA dAtabase for Regulatory Grade micrObial Sequences (FDA-ARGOS): Supporting development and validation of Infectious Disease Dx tests.</title>
        <authorList>
            <person name="Campos J."/>
            <person name="Goldberg B."/>
            <person name="Tallon L."/>
            <person name="Sadzewicz L."/>
            <person name="Vavikolanu K."/>
            <person name="Mehta A."/>
            <person name="Aluvathingal J."/>
            <person name="Nadendla S."/>
            <person name="Nandy P."/>
            <person name="Geyer C."/>
            <person name="Yan Y."/>
            <person name="Sichtig H."/>
        </authorList>
    </citation>
    <scope>NUCLEOTIDE SEQUENCE [LARGE SCALE GENOMIC DNA]</scope>
    <source>
        <strain evidence="9">FDAARGOS_652</strain>
    </source>
</reference>
<keyword evidence="3 8" id="KW-0479">Metal-binding</keyword>
<dbReference type="InterPro" id="IPR023943">
    <property type="entry name" value="Enolase-ppase_E1"/>
</dbReference>
<dbReference type="EMBL" id="JABWAB010000001">
    <property type="protein sequence ID" value="KAF6059439.1"/>
    <property type="molecule type" value="Genomic_DNA"/>
</dbReference>
<evidence type="ECO:0000256" key="5">
    <source>
        <dbReference type="ARBA" id="ARBA00022842"/>
    </source>
</evidence>
<dbReference type="Gene3D" id="3.40.50.1000">
    <property type="entry name" value="HAD superfamily/HAD-like"/>
    <property type="match status" value="1"/>
</dbReference>
<comment type="subunit">
    <text evidence="8">Monomer.</text>
</comment>
<dbReference type="PANTHER" id="PTHR20371:SF1">
    <property type="entry name" value="ENOLASE-PHOSPHATASE E1"/>
    <property type="match status" value="1"/>
</dbReference>
<comment type="similarity">
    <text evidence="8">Belongs to the HAD-like hydrolase superfamily. MasA/MtnC family.</text>
</comment>
<name>A0A8X7NTN0_CANPA</name>
<comment type="cofactor">
    <cofactor evidence="8">
        <name>Mg(2+)</name>
        <dbReference type="ChEBI" id="CHEBI:18420"/>
    </cofactor>
    <text evidence="8">Binds 1 Mg(2+) ion per subunit.</text>
</comment>
<gene>
    <name evidence="8" type="primary">UTR4</name>
    <name evidence="9" type="ORF">FOB60_001021</name>
</gene>
<comment type="catalytic activity">
    <reaction evidence="8">
        <text>5-methylsulfanyl-2,3-dioxopentyl phosphate + H2O = 1,2-dihydroxy-5-(methylsulfanyl)pent-1-en-3-one + phosphate</text>
        <dbReference type="Rhea" id="RHEA:21700"/>
        <dbReference type="ChEBI" id="CHEBI:15377"/>
        <dbReference type="ChEBI" id="CHEBI:43474"/>
        <dbReference type="ChEBI" id="CHEBI:49252"/>
        <dbReference type="ChEBI" id="CHEBI:58828"/>
        <dbReference type="EC" id="3.1.3.77"/>
    </reaction>
</comment>
<keyword evidence="4 8" id="KW-0378">Hydrolase</keyword>
<evidence type="ECO:0000313" key="10">
    <source>
        <dbReference type="Proteomes" id="UP000590412"/>
    </source>
</evidence>
<dbReference type="NCBIfam" id="TIGR01691">
    <property type="entry name" value="enolase-ppase"/>
    <property type="match status" value="1"/>
</dbReference>
<dbReference type="GO" id="GO:0000287">
    <property type="term" value="F:magnesium ion binding"/>
    <property type="evidence" value="ECO:0007669"/>
    <property type="project" value="UniProtKB-UniRule"/>
</dbReference>
<comment type="subcellular location">
    <subcellularLocation>
        <location evidence="8">Cytoplasm</location>
    </subcellularLocation>
    <subcellularLocation>
        <location evidence="8">Nucleus</location>
    </subcellularLocation>
</comment>
<comment type="caution">
    <text evidence="9">The sequence shown here is derived from an EMBL/GenBank/DDBJ whole genome shotgun (WGS) entry which is preliminary data.</text>
</comment>
<sequence length="242" mass="26760">MTIDTIILDIEGTVCPISFVKDTLFPYFIAKLPAELAKFDYPLNQVGSDNPIINILDNLPSNITESAQSVYDYLKNLVDSDIKDPVLKSLQGLIWTQGYDSGELKAPIYPDSIEFIESFPNRKRKIFIYSSGSIGAQKLLFGHVDNGTDKSIDLNKKLSGYFDITTAGHKTAYTSYSKILKEIGKEDDPQSVLFLSDNVDEVKAALKAGIESYIVIRPGNAPISDDDKSKYKTITAMSQLGI</sequence>
<dbReference type="GO" id="GO:0043874">
    <property type="term" value="F:acireductone synthase activity"/>
    <property type="evidence" value="ECO:0007669"/>
    <property type="project" value="UniProtKB-EC"/>
</dbReference>
<dbReference type="SUPFAM" id="SSF56784">
    <property type="entry name" value="HAD-like"/>
    <property type="match status" value="1"/>
</dbReference>
<dbReference type="InterPro" id="IPR027511">
    <property type="entry name" value="ENOPH1_eukaryotes"/>
</dbReference>
<dbReference type="PANTHER" id="PTHR20371">
    <property type="entry name" value="ENOLASE-PHOSPHATASE E1"/>
    <property type="match status" value="1"/>
</dbReference>
<organism evidence="9 10">
    <name type="scientific">Candida parapsilosis</name>
    <name type="common">Yeast</name>
    <dbReference type="NCBI Taxonomy" id="5480"/>
    <lineage>
        <taxon>Eukaryota</taxon>
        <taxon>Fungi</taxon>
        <taxon>Dikarya</taxon>
        <taxon>Ascomycota</taxon>
        <taxon>Saccharomycotina</taxon>
        <taxon>Pichiomycetes</taxon>
        <taxon>Debaryomycetaceae</taxon>
        <taxon>Candida/Lodderomyces clade</taxon>
        <taxon>Candida</taxon>
    </lineage>
</organism>
<keyword evidence="5 8" id="KW-0460">Magnesium</keyword>
<feature type="binding site" evidence="8">
    <location>
        <position position="197"/>
    </location>
    <ligand>
        <name>Mg(2+)</name>
        <dbReference type="ChEBI" id="CHEBI:18420"/>
    </ligand>
</feature>
<dbReference type="GO" id="GO:0005737">
    <property type="term" value="C:cytoplasm"/>
    <property type="evidence" value="ECO:0007669"/>
    <property type="project" value="UniProtKB-SubCell"/>
</dbReference>
<keyword evidence="2 8" id="KW-0028">Amino-acid biosynthesis</keyword>
<comment type="pathway">
    <text evidence="8">Amino-acid biosynthesis; L-methionine biosynthesis via salvage pathway; L-methionine from S-methyl-5-thio-alpha-D-ribose 1-phosphate: step 4/6.</text>
</comment>
<evidence type="ECO:0000256" key="8">
    <source>
        <dbReference type="HAMAP-Rule" id="MF_03117"/>
    </source>
</evidence>
<evidence type="ECO:0000256" key="1">
    <source>
        <dbReference type="ARBA" id="ARBA00022490"/>
    </source>
</evidence>
<dbReference type="InterPro" id="IPR023214">
    <property type="entry name" value="HAD_sf"/>
</dbReference>
<dbReference type="AlphaFoldDB" id="A0A8X7NTN0"/>
<dbReference type="GO" id="GO:0019509">
    <property type="term" value="P:L-methionine salvage from methylthioadenosine"/>
    <property type="evidence" value="ECO:0007669"/>
    <property type="project" value="UniProtKB-UniRule"/>
</dbReference>
<comment type="function">
    <text evidence="8">Bifunctional enzyme that catalyzes the enolization of 2,3-diketo-5-methylthiopentyl-1-phosphate (DK-MTP-1-P) into the intermediate 2-hydroxy-3-keto-5-methylthiopentenyl-1-phosphate (HK-MTPenyl-1-P), which is then dephosphorylated to form the acireductone 1,2-dihydroxy-3-keto-5-methylthiopentene (DHK-MTPene).</text>
</comment>
<dbReference type="Gene3D" id="1.10.720.60">
    <property type="match status" value="1"/>
</dbReference>
<feature type="binding site" evidence="8">
    <location>
        <position position="170"/>
    </location>
    <ligand>
        <name>substrate</name>
    </ligand>
</feature>
<dbReference type="HAMAP" id="MF_03117">
    <property type="entry name" value="Salvage_MtnC_euk"/>
    <property type="match status" value="1"/>
</dbReference>
<evidence type="ECO:0000256" key="7">
    <source>
        <dbReference type="ARBA" id="ARBA00023242"/>
    </source>
</evidence>
<feature type="binding site" evidence="8">
    <location>
        <begin position="130"/>
        <end position="131"/>
    </location>
    <ligand>
        <name>substrate</name>
    </ligand>
</feature>
<comment type="pathway">
    <text evidence="8">Amino-acid biosynthesis; L-methionine biosynthesis via salvage pathway; L-methionine from S-methyl-5-thio-alpha-D-ribose 1-phosphate: step 3/6.</text>
</comment>
<dbReference type="Pfam" id="PF00702">
    <property type="entry name" value="Hydrolase"/>
    <property type="match status" value="1"/>
</dbReference>
<evidence type="ECO:0000256" key="4">
    <source>
        <dbReference type="ARBA" id="ARBA00022801"/>
    </source>
</evidence>
<protein>
    <recommendedName>
        <fullName evidence="8">Enolase-phosphatase E1</fullName>
        <ecNumber evidence="8">3.1.3.77</ecNumber>
    </recommendedName>
    <alternativeName>
        <fullName evidence="8">2,3-diketo-5-methylthio-1-phosphopentane phosphatase</fullName>
    </alternativeName>
</protein>
<dbReference type="Proteomes" id="UP000590412">
    <property type="component" value="Unassembled WGS sequence"/>
</dbReference>
<evidence type="ECO:0000256" key="2">
    <source>
        <dbReference type="ARBA" id="ARBA00022605"/>
    </source>
</evidence>
<dbReference type="SFLD" id="SFLDS00003">
    <property type="entry name" value="Haloacid_Dehalogenase"/>
    <property type="match status" value="1"/>
</dbReference>
<keyword evidence="1 8" id="KW-0963">Cytoplasm</keyword>
<dbReference type="GO" id="GO:0005634">
    <property type="term" value="C:nucleus"/>
    <property type="evidence" value="ECO:0007669"/>
    <property type="project" value="UniProtKB-SubCell"/>
</dbReference>
<dbReference type="CDD" id="cd01629">
    <property type="entry name" value="HAD_EP"/>
    <property type="match status" value="1"/>
</dbReference>
<dbReference type="SFLD" id="SFLDG01129">
    <property type="entry name" value="C1.5:_HAD__Beta-PGM__Phosphata"/>
    <property type="match status" value="1"/>
</dbReference>
<evidence type="ECO:0000256" key="6">
    <source>
        <dbReference type="ARBA" id="ARBA00023167"/>
    </source>
</evidence>
<proteinExistence type="inferred from homology"/>
<dbReference type="InterPro" id="IPR036412">
    <property type="entry name" value="HAD-like_sf"/>
</dbReference>
<dbReference type="EC" id="3.1.3.77" evidence="8"/>